<dbReference type="Gene3D" id="2.40.50.100">
    <property type="match status" value="1"/>
</dbReference>
<evidence type="ECO:0000256" key="1">
    <source>
        <dbReference type="ARBA" id="ARBA00009477"/>
    </source>
</evidence>
<dbReference type="NCBIfam" id="TIGR01730">
    <property type="entry name" value="RND_mfp"/>
    <property type="match status" value="1"/>
</dbReference>
<dbReference type="Gene3D" id="1.10.287.470">
    <property type="entry name" value="Helix hairpin bin"/>
    <property type="match status" value="1"/>
</dbReference>
<dbReference type="Pfam" id="PF25954">
    <property type="entry name" value="Beta-barrel_RND_2"/>
    <property type="match status" value="1"/>
</dbReference>
<sequence>MSTQRNKNSLLLALIMSIGLVGCQPIERLPIETIRPIKVMQVGSGEQLAAEQLPGVAKATQEVELSFRVSGTLQNMPIRIGQEVRIGDTLAELDKRDFEVAVDNTKAALASADAQLKNAKIEYDRVTRIQQRKPGAVSQSTVDLRHTAYNSAKASYAAAMAQLNAAEDRLSYATLKAPFDGVVVQRYVENYQDINANSPIFRLVDISKIEMDISISENQISNLPYVKKPRVVFDAFPDIEIPARIKEVSSEASQTTRTYNVRLIMDPPPGIDILPGMSGVAMADVDLPGQENQVMIPVSSVFSSADNKTTYVWRYNQELQQVNRVAVETGGIGNQGLVITSGLARGDQIATAGIHFLTEGQKVRLLSEHGAR</sequence>
<reference evidence="5 6" key="1">
    <citation type="journal article" date="2015" name="BMC Genomics">
        <title>Genome mining reveals unlocked bioactive potential of marine Gram-negative bacteria.</title>
        <authorList>
            <person name="Machado H."/>
            <person name="Sonnenschein E.C."/>
            <person name="Melchiorsen J."/>
            <person name="Gram L."/>
        </authorList>
    </citation>
    <scope>NUCLEOTIDE SEQUENCE [LARGE SCALE GENOMIC DNA]</scope>
    <source>
        <strain evidence="5 6">S2471</strain>
    </source>
</reference>
<comment type="caution">
    <text evidence="5">The sequence shown here is derived from an EMBL/GenBank/DDBJ whole genome shotgun (WGS) entry which is preliminary data.</text>
</comment>
<gene>
    <name evidence="5" type="ORF">TW77_07805</name>
</gene>
<dbReference type="EMBL" id="JXYA01000016">
    <property type="protein sequence ID" value="KJZ10132.1"/>
    <property type="molecule type" value="Genomic_DNA"/>
</dbReference>
<evidence type="ECO:0000313" key="5">
    <source>
        <dbReference type="EMBL" id="KJZ10132.1"/>
    </source>
</evidence>
<dbReference type="PANTHER" id="PTHR30469:SF20">
    <property type="entry name" value="EFFLUX RND TRANSPORTER PERIPLASMIC ADAPTOR SUBUNIT"/>
    <property type="match status" value="1"/>
</dbReference>
<dbReference type="InterPro" id="IPR006143">
    <property type="entry name" value="RND_pump_MFP"/>
</dbReference>
<accession>A0A0F4QU44</accession>
<dbReference type="Gene3D" id="2.40.420.20">
    <property type="match status" value="1"/>
</dbReference>
<feature type="domain" description="CzcB-like barrel-sandwich hybrid" evidence="4">
    <location>
        <begin position="64"/>
        <end position="205"/>
    </location>
</feature>
<evidence type="ECO:0000256" key="2">
    <source>
        <dbReference type="SAM" id="Coils"/>
    </source>
</evidence>
<dbReference type="PATRIC" id="fig|43658.5.peg.1640"/>
<evidence type="ECO:0000313" key="6">
    <source>
        <dbReference type="Proteomes" id="UP000033452"/>
    </source>
</evidence>
<protein>
    <submittedName>
        <fullName evidence="5">Uncharacterized protein</fullName>
    </submittedName>
</protein>
<evidence type="ECO:0000259" key="4">
    <source>
        <dbReference type="Pfam" id="PF25973"/>
    </source>
</evidence>
<name>A0A0F4QU44_9GAMM</name>
<feature type="coiled-coil region" evidence="2">
    <location>
        <begin position="102"/>
        <end position="169"/>
    </location>
</feature>
<proteinExistence type="inferred from homology"/>
<comment type="similarity">
    <text evidence="1">Belongs to the membrane fusion protein (MFP) (TC 8.A.1) family.</text>
</comment>
<dbReference type="Proteomes" id="UP000033452">
    <property type="component" value="Unassembled WGS sequence"/>
</dbReference>
<keyword evidence="6" id="KW-1185">Reference proteome</keyword>
<organism evidence="5 6">
    <name type="scientific">Pseudoalteromonas rubra</name>
    <dbReference type="NCBI Taxonomy" id="43658"/>
    <lineage>
        <taxon>Bacteria</taxon>
        <taxon>Pseudomonadati</taxon>
        <taxon>Pseudomonadota</taxon>
        <taxon>Gammaproteobacteria</taxon>
        <taxon>Alteromonadales</taxon>
        <taxon>Pseudoalteromonadaceae</taxon>
        <taxon>Pseudoalteromonas</taxon>
    </lineage>
</organism>
<dbReference type="PANTHER" id="PTHR30469">
    <property type="entry name" value="MULTIDRUG RESISTANCE PROTEIN MDTA"/>
    <property type="match status" value="1"/>
</dbReference>
<dbReference type="InterPro" id="IPR058647">
    <property type="entry name" value="BSH_CzcB-like"/>
</dbReference>
<keyword evidence="2" id="KW-0175">Coiled coil</keyword>
<dbReference type="AlphaFoldDB" id="A0A0F4QU44"/>
<dbReference type="SUPFAM" id="SSF111369">
    <property type="entry name" value="HlyD-like secretion proteins"/>
    <property type="match status" value="1"/>
</dbReference>
<dbReference type="PROSITE" id="PS51257">
    <property type="entry name" value="PROKAR_LIPOPROTEIN"/>
    <property type="match status" value="1"/>
</dbReference>
<dbReference type="GO" id="GO:0015562">
    <property type="term" value="F:efflux transmembrane transporter activity"/>
    <property type="evidence" value="ECO:0007669"/>
    <property type="project" value="TreeGrafter"/>
</dbReference>
<dbReference type="Pfam" id="PF25973">
    <property type="entry name" value="BSH_CzcB"/>
    <property type="match status" value="1"/>
</dbReference>
<dbReference type="GO" id="GO:1990281">
    <property type="term" value="C:efflux pump complex"/>
    <property type="evidence" value="ECO:0007669"/>
    <property type="project" value="TreeGrafter"/>
</dbReference>
<dbReference type="InterPro" id="IPR058792">
    <property type="entry name" value="Beta-barrel_RND_2"/>
</dbReference>
<dbReference type="Gene3D" id="2.40.30.170">
    <property type="match status" value="1"/>
</dbReference>
<feature type="domain" description="CusB-like beta-barrel" evidence="3">
    <location>
        <begin position="212"/>
        <end position="278"/>
    </location>
</feature>
<evidence type="ECO:0000259" key="3">
    <source>
        <dbReference type="Pfam" id="PF25954"/>
    </source>
</evidence>